<dbReference type="AlphaFoldDB" id="L7M8Q7"/>
<dbReference type="InterPro" id="IPR012674">
    <property type="entry name" value="Calycin"/>
</dbReference>
<evidence type="ECO:0000256" key="1">
    <source>
        <dbReference type="SAM" id="SignalP"/>
    </source>
</evidence>
<evidence type="ECO:0000313" key="2">
    <source>
        <dbReference type="EMBL" id="JAA60666.1"/>
    </source>
</evidence>
<sequence length="200" mass="22220">MYAAQGIVIIVAASLCLNVNSESEDSGVAKDVLSIVDVFNRSEPLWHYQINSTATSAPTACMLLSKINISEKDYDSWRNESFPGGPRFSDRCRGIFEKDTRYCAVMNFSCIEAQDYEKGSPLYNEELMELIYAEATCSLFLVHSLVFSKGAPGCRLYVTDSAADDGPSETCKTKFNESCDGSTVVFYDKKCRQQNAKTRV</sequence>
<keyword evidence="1" id="KW-0732">Signal</keyword>
<organism evidence="2">
    <name type="scientific">Rhipicephalus pulchellus</name>
    <name type="common">Yellow backed tick</name>
    <name type="synonym">Dermacentor pulchellus</name>
    <dbReference type="NCBI Taxonomy" id="72859"/>
    <lineage>
        <taxon>Eukaryota</taxon>
        <taxon>Metazoa</taxon>
        <taxon>Ecdysozoa</taxon>
        <taxon>Arthropoda</taxon>
        <taxon>Chelicerata</taxon>
        <taxon>Arachnida</taxon>
        <taxon>Acari</taxon>
        <taxon>Parasitiformes</taxon>
        <taxon>Ixodida</taxon>
        <taxon>Ixodoidea</taxon>
        <taxon>Ixodidae</taxon>
        <taxon>Rhipicephalinae</taxon>
        <taxon>Rhipicephalus</taxon>
        <taxon>Rhipicephalus</taxon>
    </lineage>
</organism>
<dbReference type="Gene3D" id="2.40.128.20">
    <property type="match status" value="1"/>
</dbReference>
<feature type="chain" id="PRO_5003981735" evidence="1">
    <location>
        <begin position="22"/>
        <end position="200"/>
    </location>
</feature>
<dbReference type="SUPFAM" id="SSF50814">
    <property type="entry name" value="Lipocalins"/>
    <property type="match status" value="1"/>
</dbReference>
<dbReference type="EMBL" id="GACK01004368">
    <property type="protein sequence ID" value="JAA60666.1"/>
    <property type="molecule type" value="mRNA"/>
</dbReference>
<proteinExistence type="evidence at transcript level"/>
<feature type="signal peptide" evidence="1">
    <location>
        <begin position="1"/>
        <end position="21"/>
    </location>
</feature>
<reference evidence="2" key="1">
    <citation type="submission" date="2012-11" db="EMBL/GenBank/DDBJ databases">
        <authorList>
            <person name="Lucero-Rivera Y.E."/>
            <person name="Tovar-Ramirez D."/>
        </authorList>
    </citation>
    <scope>NUCLEOTIDE SEQUENCE</scope>
    <source>
        <tissue evidence="2">Salivary gland</tissue>
    </source>
</reference>
<name>L7M8Q7_RHIPC</name>
<accession>L7M8Q7</accession>
<reference evidence="2" key="2">
    <citation type="journal article" date="2015" name="J. Proteomics">
        <title>Sexual differences in the sialomes of the zebra tick, Rhipicephalus pulchellus.</title>
        <authorList>
            <person name="Tan A.W."/>
            <person name="Francischetti I.M."/>
            <person name="Slovak M."/>
            <person name="Kini R.M."/>
            <person name="Ribeiro J.M."/>
        </authorList>
    </citation>
    <scope>NUCLEOTIDE SEQUENCE</scope>
    <source>
        <tissue evidence="2">Salivary gland</tissue>
    </source>
</reference>
<protein>
    <submittedName>
        <fullName evidence="2">Putative group v salivary lipocalin</fullName>
    </submittedName>
</protein>